<dbReference type="Proteomes" id="UP000009336">
    <property type="component" value="Unassembled WGS sequence"/>
</dbReference>
<dbReference type="SUPFAM" id="SSF53850">
    <property type="entry name" value="Periplasmic binding protein-like II"/>
    <property type="match status" value="1"/>
</dbReference>
<sequence>MINSEITFRKLEIFLAFMEKGNIGRAAEQLELSNVSVHRALHTLEEGMNCQLFVQNGRNLQALPAAYTLAKYARDILELTEHCIDVTRQVAGVGQGRMKIGSMYSLTLETLPQIIMGIKLRRPDVQIDLTMGSNQDLLTQLVDRRLDAIIISVTDSQIDTTQFEILPLFNDDIFIAAPITSPLITEGCADLRNFKGQKFISLGEGFATNHSSHDAFKIANFEPDIVARVNDIFSMLNLVQAGVGYSLAPGRMKKIYENTIKMIPLCDEYQIRQTIAVVFAHKRERDPNLLALAAEGRMYARSIEARMVNKIKCSATLINF</sequence>
<keyword evidence="4" id="KW-0804">Transcription</keyword>
<dbReference type="GO" id="GO:0003700">
    <property type="term" value="F:DNA-binding transcription factor activity"/>
    <property type="evidence" value="ECO:0007669"/>
    <property type="project" value="InterPro"/>
</dbReference>
<dbReference type="Gene3D" id="3.40.190.290">
    <property type="match status" value="1"/>
</dbReference>
<dbReference type="PROSITE" id="PS50931">
    <property type="entry name" value="HTH_LYSR"/>
    <property type="match status" value="1"/>
</dbReference>
<evidence type="ECO:0000259" key="5">
    <source>
        <dbReference type="PROSITE" id="PS50931"/>
    </source>
</evidence>
<dbReference type="HOGENOM" id="CLU_039613_6_2_6"/>
<dbReference type="GO" id="GO:0003677">
    <property type="term" value="F:DNA binding"/>
    <property type="evidence" value="ECO:0007669"/>
    <property type="project" value="UniProtKB-KW"/>
</dbReference>
<comment type="caution">
    <text evidence="6">The sequence shown here is derived from an EMBL/GenBank/DDBJ whole genome shotgun (WGS) entry which is preliminary data.</text>
</comment>
<dbReference type="InterPro" id="IPR036390">
    <property type="entry name" value="WH_DNA-bd_sf"/>
</dbReference>
<evidence type="ECO:0000256" key="3">
    <source>
        <dbReference type="ARBA" id="ARBA00023125"/>
    </source>
</evidence>
<dbReference type="InterPro" id="IPR000847">
    <property type="entry name" value="LysR_HTH_N"/>
</dbReference>
<evidence type="ECO:0000256" key="4">
    <source>
        <dbReference type="ARBA" id="ARBA00023163"/>
    </source>
</evidence>
<dbReference type="InterPro" id="IPR036388">
    <property type="entry name" value="WH-like_DNA-bd_sf"/>
</dbReference>
<evidence type="ECO:0000256" key="1">
    <source>
        <dbReference type="ARBA" id="ARBA00009437"/>
    </source>
</evidence>
<name>K8WUG4_9GAMM</name>
<gene>
    <name evidence="6" type="ORF">OOA_04297</name>
</gene>
<proteinExistence type="inferred from homology"/>
<dbReference type="STRING" id="1141662.OOA_04297"/>
<keyword evidence="3" id="KW-0238">DNA-binding</keyword>
<keyword evidence="2" id="KW-0805">Transcription regulation</keyword>
<dbReference type="PANTHER" id="PTHR30346">
    <property type="entry name" value="TRANSCRIPTIONAL DUAL REGULATOR HCAR-RELATED"/>
    <property type="match status" value="1"/>
</dbReference>
<dbReference type="PANTHER" id="PTHR30346:SF0">
    <property type="entry name" value="HCA OPERON TRANSCRIPTIONAL ACTIVATOR HCAR"/>
    <property type="match status" value="1"/>
</dbReference>
<dbReference type="EMBL" id="AKKL01000014">
    <property type="protein sequence ID" value="EKT63566.1"/>
    <property type="molecule type" value="Genomic_DNA"/>
</dbReference>
<dbReference type="Pfam" id="PF03466">
    <property type="entry name" value="LysR_substrate"/>
    <property type="match status" value="1"/>
</dbReference>
<evidence type="ECO:0000313" key="7">
    <source>
        <dbReference type="Proteomes" id="UP000009336"/>
    </source>
</evidence>
<reference evidence="6 7" key="1">
    <citation type="journal article" date="2012" name="BMC Genomics">
        <title>Comparative genomics of bacteria in the genus Providencia isolated from wild Drosophila melanogaster.</title>
        <authorList>
            <person name="Galac M.R."/>
            <person name="Lazzaro B.P."/>
        </authorList>
    </citation>
    <scope>NUCLEOTIDE SEQUENCE [LARGE SCALE GENOMIC DNA]</scope>
    <source>
        <strain evidence="6 7">DSM 19968</strain>
    </source>
</reference>
<dbReference type="eggNOG" id="COG0583">
    <property type="taxonomic scope" value="Bacteria"/>
</dbReference>
<feature type="domain" description="HTH lysR-type" evidence="5">
    <location>
        <begin position="6"/>
        <end position="63"/>
    </location>
</feature>
<dbReference type="OrthoDB" id="6085485at2"/>
<organism evidence="6 7">
    <name type="scientific">Providencia burhodogranariea DSM 19968</name>
    <dbReference type="NCBI Taxonomy" id="1141662"/>
    <lineage>
        <taxon>Bacteria</taxon>
        <taxon>Pseudomonadati</taxon>
        <taxon>Pseudomonadota</taxon>
        <taxon>Gammaproteobacteria</taxon>
        <taxon>Enterobacterales</taxon>
        <taxon>Morganellaceae</taxon>
        <taxon>Providencia</taxon>
    </lineage>
</organism>
<evidence type="ECO:0000313" key="6">
    <source>
        <dbReference type="EMBL" id="EKT63566.1"/>
    </source>
</evidence>
<dbReference type="GO" id="GO:0032993">
    <property type="term" value="C:protein-DNA complex"/>
    <property type="evidence" value="ECO:0007669"/>
    <property type="project" value="TreeGrafter"/>
</dbReference>
<keyword evidence="7" id="KW-1185">Reference proteome</keyword>
<dbReference type="AlphaFoldDB" id="K8WUG4"/>
<dbReference type="SUPFAM" id="SSF46785">
    <property type="entry name" value="Winged helix' DNA-binding domain"/>
    <property type="match status" value="1"/>
</dbReference>
<comment type="similarity">
    <text evidence="1">Belongs to the LysR transcriptional regulatory family.</text>
</comment>
<protein>
    <submittedName>
        <fullName evidence="6">LysR family transcriptional regulator</fullName>
    </submittedName>
</protein>
<dbReference type="Pfam" id="PF00126">
    <property type="entry name" value="HTH_1"/>
    <property type="match status" value="1"/>
</dbReference>
<dbReference type="InterPro" id="IPR005119">
    <property type="entry name" value="LysR_subst-bd"/>
</dbReference>
<evidence type="ECO:0000256" key="2">
    <source>
        <dbReference type="ARBA" id="ARBA00023015"/>
    </source>
</evidence>
<dbReference type="Gene3D" id="1.10.10.10">
    <property type="entry name" value="Winged helix-like DNA-binding domain superfamily/Winged helix DNA-binding domain"/>
    <property type="match status" value="1"/>
</dbReference>
<dbReference type="RefSeq" id="WP_008910897.1">
    <property type="nucleotide sequence ID" value="NZ_KB233222.1"/>
</dbReference>
<accession>K8WUG4</accession>
<dbReference type="PATRIC" id="fig|1141662.3.peg.870"/>